<dbReference type="InterPro" id="IPR050834">
    <property type="entry name" value="Glycosyltransf_2"/>
</dbReference>
<sequence>MAALRHSRYSVRDPRSPRGVPPVRELQPHTGDHLRLPLRSRGISHGSPQRRHRRRRILHAGQADEPSAAARCRVPLRPLRGVLPLLQAPPSHEARPARAPASPTTGKPGPSARGAGCPSRIGHRLRRPAVRCLGSDTAESRSQQCLREVEEVTDPGAGSAAFDLSVIVPSKNCAPYLPTALTSLLDQDLDLGRTQFIFVNDGSTDDTAELLDEWATRFDHVEIISNGTAVGLADGRNLGLDAARGEHIAFLDGDDWLAPGHLAVLLEAIRSLGTDFVRCDHIRVTGKRRELRRAPMAVRNVPIPARAGILPVDQTTLVDYPFAWAGMFHRRLADTGLLRFPSGFMTAEDRPWIWDLHLNGGTCAVIDSPGVCYRRGLSDSLSQVLDERQLYFIPAFGKIFDVVRRDADRDLFLLKAIRNWLAILEHQAKRFDTAPWQLRRQFSTEAQAISDSLPWEVLKTVLLESSRDRRTAVLQMMPHRAELIQELIR</sequence>
<proteinExistence type="predicted"/>
<keyword evidence="4" id="KW-1185">Reference proteome</keyword>
<dbReference type="PANTHER" id="PTHR43685:SF2">
    <property type="entry name" value="GLYCOSYLTRANSFERASE 2-LIKE DOMAIN-CONTAINING PROTEIN"/>
    <property type="match status" value="1"/>
</dbReference>
<dbReference type="PANTHER" id="PTHR43685">
    <property type="entry name" value="GLYCOSYLTRANSFERASE"/>
    <property type="match status" value="1"/>
</dbReference>
<feature type="region of interest" description="Disordered" evidence="1">
    <location>
        <begin position="1"/>
        <end position="53"/>
    </location>
</feature>
<reference evidence="3 4" key="1">
    <citation type="submission" date="2020-08" db="EMBL/GenBank/DDBJ databases">
        <title>A Genomic Blueprint of the Chicken Gut Microbiome.</title>
        <authorList>
            <person name="Gilroy R."/>
            <person name="Ravi A."/>
            <person name="Getino M."/>
            <person name="Pursley I."/>
            <person name="Horton D.L."/>
            <person name="Alikhan N.-F."/>
            <person name="Baker D."/>
            <person name="Gharbi K."/>
            <person name="Hall N."/>
            <person name="Watson M."/>
            <person name="Adriaenssens E.M."/>
            <person name="Foster-Nyarko E."/>
            <person name="Jarju S."/>
            <person name="Secka A."/>
            <person name="Antonio M."/>
            <person name="Oren A."/>
            <person name="Chaudhuri R."/>
            <person name="La Ragione R.M."/>
            <person name="Hildebrand F."/>
            <person name="Pallen M.J."/>
        </authorList>
    </citation>
    <scope>NUCLEOTIDE SEQUENCE [LARGE SCALE GENOMIC DNA]</scope>
    <source>
        <strain evidence="3 4">Re57</strain>
    </source>
</reference>
<protein>
    <submittedName>
        <fullName evidence="3">Glycosyltransferase</fullName>
    </submittedName>
</protein>
<organism evidence="3 4">
    <name type="scientific">Brevibacterium gallinarum</name>
    <dbReference type="NCBI Taxonomy" id="2762220"/>
    <lineage>
        <taxon>Bacteria</taxon>
        <taxon>Bacillati</taxon>
        <taxon>Actinomycetota</taxon>
        <taxon>Actinomycetes</taxon>
        <taxon>Micrococcales</taxon>
        <taxon>Brevibacteriaceae</taxon>
        <taxon>Brevibacterium</taxon>
    </lineage>
</organism>
<evidence type="ECO:0000259" key="2">
    <source>
        <dbReference type="Pfam" id="PF00535"/>
    </source>
</evidence>
<dbReference type="CDD" id="cd00761">
    <property type="entry name" value="Glyco_tranf_GTA_type"/>
    <property type="match status" value="1"/>
</dbReference>
<evidence type="ECO:0000256" key="1">
    <source>
        <dbReference type="SAM" id="MobiDB-lite"/>
    </source>
</evidence>
<feature type="domain" description="Glycosyltransferase 2-like" evidence="2">
    <location>
        <begin position="165"/>
        <end position="322"/>
    </location>
</feature>
<dbReference type="InterPro" id="IPR029044">
    <property type="entry name" value="Nucleotide-diphossugar_trans"/>
</dbReference>
<dbReference type="Gene3D" id="3.90.550.10">
    <property type="entry name" value="Spore Coat Polysaccharide Biosynthesis Protein SpsA, Chain A"/>
    <property type="match status" value="1"/>
</dbReference>
<accession>A0ABR8WW49</accession>
<dbReference type="InterPro" id="IPR001173">
    <property type="entry name" value="Glyco_trans_2-like"/>
</dbReference>
<evidence type="ECO:0000313" key="4">
    <source>
        <dbReference type="Proteomes" id="UP000651517"/>
    </source>
</evidence>
<evidence type="ECO:0000313" key="3">
    <source>
        <dbReference type="EMBL" id="MBD8021314.1"/>
    </source>
</evidence>
<dbReference type="Proteomes" id="UP000651517">
    <property type="component" value="Unassembled WGS sequence"/>
</dbReference>
<gene>
    <name evidence="3" type="ORF">H9634_11035</name>
</gene>
<feature type="region of interest" description="Disordered" evidence="1">
    <location>
        <begin position="87"/>
        <end position="121"/>
    </location>
</feature>
<dbReference type="Pfam" id="PF00535">
    <property type="entry name" value="Glycos_transf_2"/>
    <property type="match status" value="1"/>
</dbReference>
<dbReference type="EMBL" id="JACSPY010000011">
    <property type="protein sequence ID" value="MBD8021314.1"/>
    <property type="molecule type" value="Genomic_DNA"/>
</dbReference>
<name>A0ABR8WW49_9MICO</name>
<dbReference type="SUPFAM" id="SSF53448">
    <property type="entry name" value="Nucleotide-diphospho-sugar transferases"/>
    <property type="match status" value="1"/>
</dbReference>
<comment type="caution">
    <text evidence="3">The sequence shown here is derived from an EMBL/GenBank/DDBJ whole genome shotgun (WGS) entry which is preliminary data.</text>
</comment>
<feature type="compositionally biased region" description="Low complexity" evidence="1">
    <location>
        <begin position="87"/>
        <end position="103"/>
    </location>
</feature>
<feature type="compositionally biased region" description="Basic and acidic residues" evidence="1">
    <location>
        <begin position="26"/>
        <end position="35"/>
    </location>
</feature>